<keyword evidence="1" id="KW-0812">Transmembrane</keyword>
<evidence type="ECO:0000313" key="2">
    <source>
        <dbReference type="Proteomes" id="UP001652740"/>
    </source>
</evidence>
<keyword evidence="1" id="KW-1133">Transmembrane helix</keyword>
<dbReference type="Proteomes" id="UP001652740">
    <property type="component" value="Unplaced"/>
</dbReference>
<name>A0A6J3C372_GALME</name>
<evidence type="ECO:0000313" key="3">
    <source>
        <dbReference type="RefSeq" id="XP_031766260.1"/>
    </source>
</evidence>
<keyword evidence="2" id="KW-1185">Reference proteome</keyword>
<dbReference type="RefSeq" id="XP_031766260.1">
    <property type="nucleotide sequence ID" value="XM_031910400.2"/>
</dbReference>
<reference evidence="3" key="1">
    <citation type="submission" date="2025-08" db="UniProtKB">
        <authorList>
            <consortium name="RefSeq"/>
        </authorList>
    </citation>
    <scope>IDENTIFICATION</scope>
    <source>
        <tissue evidence="3">Whole larvae</tissue>
    </source>
</reference>
<accession>A0A6J3C372</accession>
<proteinExistence type="predicted"/>
<dbReference type="GeneID" id="113517940"/>
<dbReference type="InParanoid" id="A0A6J3C372"/>
<dbReference type="AlphaFoldDB" id="A0A6J3C372"/>
<dbReference type="OrthoDB" id="7482167at2759"/>
<dbReference type="KEGG" id="gmw:113517940"/>
<sequence>MCYICSCFTWTLDLIQRIITFCLTCFLAFSVCCGITIAIVAGIAYGYNYSMAEFLTFTRSDVTVYMRRGQFYDAPEVRSKSRRAGDEKNLFSTKIADHVENKPPSTDTKLLSKTSVKTEDIRKYAEKLTKYTISTDYVQLTRTTEMPATPMDYQKPVYSTHILTRISITPNPLISTTILINGNSEIVMRNFEPVHITAMSGIETTEDYLYNAPDFDEKKKLVDPTTTLEIPDINIRFNNNTERKLIPIRYWGTISKPIFDDYPKDANEDTLVHKP</sequence>
<gene>
    <name evidence="3" type="primary">LOC113517940</name>
</gene>
<feature type="transmembrane region" description="Helical" evidence="1">
    <location>
        <begin position="18"/>
        <end position="47"/>
    </location>
</feature>
<protein>
    <submittedName>
        <fullName evidence="3">Uncharacterized protein LOC113517940</fullName>
    </submittedName>
</protein>
<keyword evidence="1" id="KW-0472">Membrane</keyword>
<organism evidence="2 3">
    <name type="scientific">Galleria mellonella</name>
    <name type="common">Greater wax moth</name>
    <dbReference type="NCBI Taxonomy" id="7137"/>
    <lineage>
        <taxon>Eukaryota</taxon>
        <taxon>Metazoa</taxon>
        <taxon>Ecdysozoa</taxon>
        <taxon>Arthropoda</taxon>
        <taxon>Hexapoda</taxon>
        <taxon>Insecta</taxon>
        <taxon>Pterygota</taxon>
        <taxon>Neoptera</taxon>
        <taxon>Endopterygota</taxon>
        <taxon>Lepidoptera</taxon>
        <taxon>Glossata</taxon>
        <taxon>Ditrysia</taxon>
        <taxon>Pyraloidea</taxon>
        <taxon>Pyralidae</taxon>
        <taxon>Galleriinae</taxon>
        <taxon>Galleria</taxon>
    </lineage>
</organism>
<evidence type="ECO:0000256" key="1">
    <source>
        <dbReference type="SAM" id="Phobius"/>
    </source>
</evidence>